<gene>
    <name evidence="1" type="ORF">M514_04165</name>
</gene>
<sequence>MTTGENCWQNFVRLVKINSSEHADRNELLLCADVLAEAWMRAGGWPSPWELLELLRINSDDRFVEHQLTSLLMITIPWLDGKIFNRLRSAGLKVSVLLKLANLKWQASNSSSFLLMWPNVDGYTRYEPTGVAQDFPEALLDLSVHISANSNVSRVDRICCLSVWLSLISTMKESSKWNSFLRNQWATMRSLILTFLPSNDGYMVRTSMQILSSILSVFIQDVVHKKERMNENDVGFERILSIWQVVAESVEHLPSRWFGGICGAGKDACCVRLLLLIPLQLSTLCPNKFDSLIGLAWFRHLVDVSTAHLVASFSEEDEHLSMLLFCSARIFVQDNPVDSLHPVALWLQFFESLHFNAHFIFDVLMGGDYSLLAFLVFLKVLIQQWESFISSPERICVYEWAVRDQSIDNPPAEPAFTLDMLEIIDGKSRISRRPVFPMVYSRQTDSQVPYSATKIPFAVLMDKLKLLLADLKLSFANGENVRPAACLKLIDKVLSHQIAALEETSSSLADK</sequence>
<evidence type="ECO:0000313" key="1">
    <source>
        <dbReference type="EMBL" id="KFD61602.1"/>
    </source>
</evidence>
<dbReference type="Proteomes" id="UP000030758">
    <property type="component" value="Unassembled WGS sequence"/>
</dbReference>
<organism evidence="1">
    <name type="scientific">Trichuris suis</name>
    <name type="common">pig whipworm</name>
    <dbReference type="NCBI Taxonomy" id="68888"/>
    <lineage>
        <taxon>Eukaryota</taxon>
        <taxon>Metazoa</taxon>
        <taxon>Ecdysozoa</taxon>
        <taxon>Nematoda</taxon>
        <taxon>Enoplea</taxon>
        <taxon>Dorylaimia</taxon>
        <taxon>Trichinellida</taxon>
        <taxon>Trichuridae</taxon>
        <taxon>Trichuris</taxon>
    </lineage>
</organism>
<protein>
    <submittedName>
        <fullName evidence="1">Uncharacterized protein</fullName>
    </submittedName>
</protein>
<dbReference type="EMBL" id="KL367618">
    <property type="protein sequence ID" value="KFD61602.1"/>
    <property type="molecule type" value="Genomic_DNA"/>
</dbReference>
<name>A0A085MWK6_9BILA</name>
<accession>A0A085MWK6</accession>
<dbReference type="AlphaFoldDB" id="A0A085MWK6"/>
<reference evidence="1" key="1">
    <citation type="journal article" date="2014" name="Nat. Genet.">
        <title>Genome and transcriptome of the porcine whipworm Trichuris suis.</title>
        <authorList>
            <person name="Jex A.R."/>
            <person name="Nejsum P."/>
            <person name="Schwarz E.M."/>
            <person name="Hu L."/>
            <person name="Young N.D."/>
            <person name="Hall R.S."/>
            <person name="Korhonen P.K."/>
            <person name="Liao S."/>
            <person name="Thamsborg S."/>
            <person name="Xia J."/>
            <person name="Xu P."/>
            <person name="Wang S."/>
            <person name="Scheerlinck J.P."/>
            <person name="Hofmann A."/>
            <person name="Sternberg P.W."/>
            <person name="Wang J."/>
            <person name="Gasser R.B."/>
        </authorList>
    </citation>
    <scope>NUCLEOTIDE SEQUENCE [LARGE SCALE GENOMIC DNA]</scope>
    <source>
        <strain evidence="1">DCEP-RM93F</strain>
    </source>
</reference>
<proteinExistence type="predicted"/>